<protein>
    <recommendedName>
        <fullName evidence="2">PARP catalytic domain-containing protein</fullName>
    </recommendedName>
</protein>
<evidence type="ECO:0000259" key="2">
    <source>
        <dbReference type="Pfam" id="PF00644"/>
    </source>
</evidence>
<reference evidence="3" key="1">
    <citation type="journal article" date="2023" name="Front. Mar. Sci.">
        <title>A new Merluccius polli reference genome to investigate the effects of global change in West African waters.</title>
        <authorList>
            <person name="Mateo J.L."/>
            <person name="Blanco-Fernandez C."/>
            <person name="Garcia-Vazquez E."/>
            <person name="Machado-Schiaffino G."/>
        </authorList>
    </citation>
    <scope>NUCLEOTIDE SEQUENCE</scope>
    <source>
        <strain evidence="3">C29</strain>
        <tissue evidence="3">Fin</tissue>
    </source>
</reference>
<dbReference type="PANTHER" id="PTHR36542:SF2">
    <property type="entry name" value="GIG2-LIKE PROTEIN DRED-RELATED"/>
    <property type="match status" value="1"/>
</dbReference>
<dbReference type="EMBL" id="JAOPHQ010003786">
    <property type="protein sequence ID" value="KAK0141592.1"/>
    <property type="molecule type" value="Genomic_DNA"/>
</dbReference>
<dbReference type="Gene3D" id="3.90.175.10">
    <property type="entry name" value="Diphtheria Toxin, domain 1"/>
    <property type="match status" value="1"/>
</dbReference>
<dbReference type="GO" id="GO:0003950">
    <property type="term" value="F:NAD+ poly-ADP-ribosyltransferase activity"/>
    <property type="evidence" value="ECO:0007669"/>
    <property type="project" value="InterPro"/>
</dbReference>
<comment type="caution">
    <text evidence="3">The sequence shown here is derived from an EMBL/GenBank/DDBJ whole genome shotgun (WGS) entry which is preliminary data.</text>
</comment>
<evidence type="ECO:0000313" key="4">
    <source>
        <dbReference type="Proteomes" id="UP001174136"/>
    </source>
</evidence>
<evidence type="ECO:0000256" key="1">
    <source>
        <dbReference type="ARBA" id="ARBA00024347"/>
    </source>
</evidence>
<dbReference type="PANTHER" id="PTHR36542">
    <property type="entry name" value="GIG2-LIKE PROTEIN DRED-RELATED"/>
    <property type="match status" value="1"/>
</dbReference>
<accession>A0AA47NZI3</accession>
<dbReference type="SUPFAM" id="SSF56399">
    <property type="entry name" value="ADP-ribosylation"/>
    <property type="match status" value="1"/>
</dbReference>
<dbReference type="AlphaFoldDB" id="A0AA47NZI3"/>
<gene>
    <name evidence="3" type="ORF">N1851_020961</name>
</gene>
<evidence type="ECO:0000313" key="3">
    <source>
        <dbReference type="EMBL" id="KAK0141592.1"/>
    </source>
</evidence>
<dbReference type="GO" id="GO:0005737">
    <property type="term" value="C:cytoplasm"/>
    <property type="evidence" value="ECO:0007669"/>
    <property type="project" value="TreeGrafter"/>
</dbReference>
<dbReference type="Pfam" id="PF00644">
    <property type="entry name" value="PARP"/>
    <property type="match status" value="1"/>
</dbReference>
<name>A0AA47NZI3_MERPO</name>
<sequence>MPCPSYYWKQDNSVLPFGANYLCPKWGHKIPICVKTQGWIGKKFRDRNTPPPVRTNSFFKTVLGRPKDVPSMPDGQSTPGETYVMYHGTTRANAQAIMRNGFRRSQGGMLGPGVYLSRNLEKASRYPIGVPDSERVVFKVKVNVGNVIAINFQGHPRQDNWHDASYGEVYDTAWCPPDCGMTKSGLEEDCIWDPQRITVLQCINPIRC</sequence>
<feature type="domain" description="PARP catalytic" evidence="2">
    <location>
        <begin position="82"/>
        <end position="149"/>
    </location>
</feature>
<proteinExistence type="inferred from homology"/>
<comment type="similarity">
    <text evidence="1">Belongs to the ARTD/PARP family.</text>
</comment>
<dbReference type="Proteomes" id="UP001174136">
    <property type="component" value="Unassembled WGS sequence"/>
</dbReference>
<organism evidence="3 4">
    <name type="scientific">Merluccius polli</name>
    <name type="common">Benguela hake</name>
    <name type="synonym">Merluccius cadenati</name>
    <dbReference type="NCBI Taxonomy" id="89951"/>
    <lineage>
        <taxon>Eukaryota</taxon>
        <taxon>Metazoa</taxon>
        <taxon>Chordata</taxon>
        <taxon>Craniata</taxon>
        <taxon>Vertebrata</taxon>
        <taxon>Euteleostomi</taxon>
        <taxon>Actinopterygii</taxon>
        <taxon>Neopterygii</taxon>
        <taxon>Teleostei</taxon>
        <taxon>Neoteleostei</taxon>
        <taxon>Acanthomorphata</taxon>
        <taxon>Zeiogadaria</taxon>
        <taxon>Gadariae</taxon>
        <taxon>Gadiformes</taxon>
        <taxon>Gadoidei</taxon>
        <taxon>Merlucciidae</taxon>
        <taxon>Merluccius</taxon>
    </lineage>
</organism>
<keyword evidence="4" id="KW-1185">Reference proteome</keyword>
<dbReference type="InterPro" id="IPR012317">
    <property type="entry name" value="Poly(ADP-ribose)pol_cat_dom"/>
</dbReference>